<comment type="caution">
    <text evidence="2">The sequence shown here is derived from an EMBL/GenBank/DDBJ whole genome shotgun (WGS) entry which is preliminary data.</text>
</comment>
<dbReference type="RefSeq" id="WP_203806026.1">
    <property type="nucleotide sequence ID" value="NZ_BOMY01000022.1"/>
</dbReference>
<evidence type="ECO:0000313" key="3">
    <source>
        <dbReference type="Proteomes" id="UP000623608"/>
    </source>
</evidence>
<dbReference type="EMBL" id="BOMY01000022">
    <property type="protein sequence ID" value="GIF20411.1"/>
    <property type="molecule type" value="Genomic_DNA"/>
</dbReference>
<proteinExistence type="predicted"/>
<keyword evidence="3" id="KW-1185">Reference proteome</keyword>
<name>A0A919NM02_9ACTN</name>
<dbReference type="Pfam" id="PF13672">
    <property type="entry name" value="PP2C_2"/>
    <property type="match status" value="1"/>
</dbReference>
<protein>
    <submittedName>
        <fullName evidence="2">Protein phosphatase</fullName>
    </submittedName>
</protein>
<reference evidence="2" key="1">
    <citation type="submission" date="2021-01" db="EMBL/GenBank/DDBJ databases">
        <title>Whole genome shotgun sequence of Actinoplanes tereljensis NBRC 105297.</title>
        <authorList>
            <person name="Komaki H."/>
            <person name="Tamura T."/>
        </authorList>
    </citation>
    <scope>NUCLEOTIDE SEQUENCE</scope>
    <source>
        <strain evidence="2">NBRC 105297</strain>
    </source>
</reference>
<feature type="domain" description="PPM-type phosphatase" evidence="1">
    <location>
        <begin position="12"/>
        <end position="245"/>
    </location>
</feature>
<dbReference type="AlphaFoldDB" id="A0A919NM02"/>
<dbReference type="Gene3D" id="3.60.40.10">
    <property type="entry name" value="PPM-type phosphatase domain"/>
    <property type="match status" value="1"/>
</dbReference>
<sequence>MDIQKVAWTAAGHRLTAAAGSVVGNHYDDNYDVVHLDPGRPLAVLADGMGAGPGSAAAGRTSVDVFAGAELAPAPAALRQAVASAQAEVRRAASTLDELTGCTLTAFVALAAEESAWIVQIGDSRAYRLRESLLELLTVDHTIAWLGLLHGWFTADSDEAKVARYRLTRYLGHPSVPEPDILNVSLLAGDVYLLCTDGVADQLSYERLSQLLGTEPDPAAAVHRMLADTLEAGGADNATAVVIRVEQTI</sequence>
<dbReference type="InterPro" id="IPR001932">
    <property type="entry name" value="PPM-type_phosphatase-like_dom"/>
</dbReference>
<dbReference type="Proteomes" id="UP000623608">
    <property type="component" value="Unassembled WGS sequence"/>
</dbReference>
<accession>A0A919NM02</accession>
<dbReference type="SMART" id="SM00331">
    <property type="entry name" value="PP2C_SIG"/>
    <property type="match status" value="1"/>
</dbReference>
<evidence type="ECO:0000259" key="1">
    <source>
        <dbReference type="PROSITE" id="PS51746"/>
    </source>
</evidence>
<dbReference type="InterPro" id="IPR036457">
    <property type="entry name" value="PPM-type-like_dom_sf"/>
</dbReference>
<dbReference type="PROSITE" id="PS51746">
    <property type="entry name" value="PPM_2"/>
    <property type="match status" value="1"/>
</dbReference>
<evidence type="ECO:0000313" key="2">
    <source>
        <dbReference type="EMBL" id="GIF20411.1"/>
    </source>
</evidence>
<dbReference type="SMART" id="SM00332">
    <property type="entry name" value="PP2Cc"/>
    <property type="match status" value="1"/>
</dbReference>
<gene>
    <name evidence="2" type="ORF">Ate02nite_31410</name>
</gene>
<organism evidence="2 3">
    <name type="scientific">Paractinoplanes tereljensis</name>
    <dbReference type="NCBI Taxonomy" id="571912"/>
    <lineage>
        <taxon>Bacteria</taxon>
        <taxon>Bacillati</taxon>
        <taxon>Actinomycetota</taxon>
        <taxon>Actinomycetes</taxon>
        <taxon>Micromonosporales</taxon>
        <taxon>Micromonosporaceae</taxon>
        <taxon>Paractinoplanes</taxon>
    </lineage>
</organism>
<dbReference type="SUPFAM" id="SSF81606">
    <property type="entry name" value="PP2C-like"/>
    <property type="match status" value="1"/>
</dbReference>